<keyword evidence="3" id="KW-0547">Nucleotide-binding</keyword>
<evidence type="ECO:0000313" key="4">
    <source>
        <dbReference type="Proteomes" id="UP000550260"/>
    </source>
</evidence>
<name>A0A8E1W929_9PSEU</name>
<gene>
    <name evidence="3" type="ORF">H5411_44475</name>
</gene>
<organism evidence="3 4">
    <name type="scientific">Amycolatopsis echigonensis</name>
    <dbReference type="NCBI Taxonomy" id="2576905"/>
    <lineage>
        <taxon>Bacteria</taxon>
        <taxon>Bacillati</taxon>
        <taxon>Actinomycetota</taxon>
        <taxon>Actinomycetes</taxon>
        <taxon>Pseudonocardiales</taxon>
        <taxon>Pseudonocardiaceae</taxon>
        <taxon>Amycolatopsis</taxon>
    </lineage>
</organism>
<feature type="domain" description="ABC transporter" evidence="2">
    <location>
        <begin position="24"/>
        <end position="116"/>
    </location>
</feature>
<dbReference type="PANTHER" id="PTHR43423">
    <property type="entry name" value="ABC TRANSPORTER I FAMILY MEMBER 17"/>
    <property type="match status" value="1"/>
</dbReference>
<proteinExistence type="predicted"/>
<evidence type="ECO:0000259" key="2">
    <source>
        <dbReference type="Pfam" id="PF00005"/>
    </source>
</evidence>
<dbReference type="EMBL" id="JACJHR010000147">
    <property type="protein sequence ID" value="MBB2506152.1"/>
    <property type="molecule type" value="Genomic_DNA"/>
</dbReference>
<protein>
    <submittedName>
        <fullName evidence="3">ATP-binding cassette domain-containing protein</fullName>
    </submittedName>
</protein>
<keyword evidence="3" id="KW-0067">ATP-binding</keyword>
<dbReference type="Gene3D" id="3.40.50.300">
    <property type="entry name" value="P-loop containing nucleotide triphosphate hydrolases"/>
    <property type="match status" value="1"/>
</dbReference>
<dbReference type="GO" id="GO:0005524">
    <property type="term" value="F:ATP binding"/>
    <property type="evidence" value="ECO:0007669"/>
    <property type="project" value="UniProtKB-KW"/>
</dbReference>
<evidence type="ECO:0000313" key="3">
    <source>
        <dbReference type="EMBL" id="MBB2506152.1"/>
    </source>
</evidence>
<dbReference type="AlphaFoldDB" id="A0A8E1W929"/>
<dbReference type="Proteomes" id="UP000550260">
    <property type="component" value="Unassembled WGS sequence"/>
</dbReference>
<comment type="caution">
    <text evidence="3">The sequence shown here is derived from an EMBL/GenBank/DDBJ whole genome shotgun (WGS) entry which is preliminary data.</text>
</comment>
<dbReference type="Pfam" id="PF00005">
    <property type="entry name" value="ABC_tran"/>
    <property type="match status" value="1"/>
</dbReference>
<accession>A0A8E1W929</accession>
<keyword evidence="1" id="KW-1278">Translocase</keyword>
<dbReference type="RefSeq" id="WP_183127725.1">
    <property type="nucleotide sequence ID" value="NZ_JACJHR010000147.1"/>
</dbReference>
<dbReference type="InterPro" id="IPR027417">
    <property type="entry name" value="P-loop_NTPase"/>
</dbReference>
<reference evidence="3 4" key="1">
    <citation type="submission" date="2020-08" db="EMBL/GenBank/DDBJ databases">
        <title>Amycolatopsis echigonensis JCM 21831.</title>
        <authorList>
            <person name="Tedsree N."/>
            <person name="Kuncharoen N."/>
            <person name="Likhitwitayawuid K."/>
            <person name="Tanasupawat S."/>
        </authorList>
    </citation>
    <scope>NUCLEOTIDE SEQUENCE [LARGE SCALE GENOMIC DNA]</scope>
    <source>
        <strain evidence="3 4">JCM 21831</strain>
    </source>
</reference>
<dbReference type="PANTHER" id="PTHR43423:SF1">
    <property type="entry name" value="ABC TRANSPORTER I FAMILY MEMBER 17"/>
    <property type="match status" value="1"/>
</dbReference>
<dbReference type="SUPFAM" id="SSF52540">
    <property type="entry name" value="P-loop containing nucleoside triphosphate hydrolases"/>
    <property type="match status" value="1"/>
</dbReference>
<dbReference type="GO" id="GO:0016887">
    <property type="term" value="F:ATP hydrolysis activity"/>
    <property type="evidence" value="ECO:0007669"/>
    <property type="project" value="InterPro"/>
</dbReference>
<sequence>MFIPALLSSAAVVAAPCLPAFLHCGAGKSTLLRLLNRLNDPNSGQILLDGIPITELDVLDLRRRVGLVAQQPVPLTDRVADDLRLGQPTLGDHRVCELLERVGLPAGFAQRRTIELSPRPRGGQRACPG</sequence>
<evidence type="ECO:0000256" key="1">
    <source>
        <dbReference type="ARBA" id="ARBA00022967"/>
    </source>
</evidence>
<dbReference type="InterPro" id="IPR003439">
    <property type="entry name" value="ABC_transporter-like_ATP-bd"/>
</dbReference>